<dbReference type="STRING" id="2045.KR76_04000"/>
<dbReference type="HOGENOM" id="CLU_1184055_0_0_11"/>
<organism evidence="1 2">
    <name type="scientific">Nocardioides simplex</name>
    <name type="common">Arthrobacter simplex</name>
    <dbReference type="NCBI Taxonomy" id="2045"/>
    <lineage>
        <taxon>Bacteria</taxon>
        <taxon>Bacillati</taxon>
        <taxon>Actinomycetota</taxon>
        <taxon>Actinomycetes</taxon>
        <taxon>Propionibacteriales</taxon>
        <taxon>Nocardioidaceae</taxon>
        <taxon>Pimelobacter</taxon>
    </lineage>
</organism>
<dbReference type="Gene3D" id="3.60.10.10">
    <property type="entry name" value="Endonuclease/exonuclease/phosphatase"/>
    <property type="match status" value="1"/>
</dbReference>
<dbReference type="InterPro" id="IPR036691">
    <property type="entry name" value="Endo/exonu/phosph_ase_sf"/>
</dbReference>
<reference evidence="1 2" key="1">
    <citation type="journal article" date="2015" name="Genome Announc.">
        <title>Complete Genome Sequence of Steroid-Transforming Nocardioides simplex VKM Ac-2033D.</title>
        <authorList>
            <person name="Shtratnikova V.Y."/>
            <person name="Schelkunov M.I."/>
            <person name="Pekov Y.A."/>
            <person name="Fokina V.V."/>
            <person name="Logacheva M.D."/>
            <person name="Sokolov S.L."/>
            <person name="Bragin E.Y."/>
            <person name="Ashapkin V.V."/>
            <person name="Donova M.V."/>
        </authorList>
    </citation>
    <scope>NUCLEOTIDE SEQUENCE [LARGE SCALE GENOMIC DNA]</scope>
    <source>
        <strain evidence="1 2">VKM Ac-2033D</strain>
    </source>
</reference>
<keyword evidence="2" id="KW-1185">Reference proteome</keyword>
<dbReference type="SUPFAM" id="SSF56219">
    <property type="entry name" value="DNase I-like"/>
    <property type="match status" value="1"/>
</dbReference>
<accession>A0A0A1DFT7</accession>
<evidence type="ECO:0000313" key="2">
    <source>
        <dbReference type="Proteomes" id="UP000030300"/>
    </source>
</evidence>
<proteinExistence type="predicted"/>
<dbReference type="RefSeq" id="WP_038676796.1">
    <property type="nucleotide sequence ID" value="NZ_BJMC01000029.1"/>
</dbReference>
<name>A0A0A1DFT7_NOCSI</name>
<evidence type="ECO:0000313" key="1">
    <source>
        <dbReference type="EMBL" id="AIY16129.1"/>
    </source>
</evidence>
<dbReference type="Proteomes" id="UP000030300">
    <property type="component" value="Chromosome"/>
</dbReference>
<protein>
    <submittedName>
        <fullName evidence="1">Uncharacterized protein</fullName>
    </submittedName>
</protein>
<dbReference type="KEGG" id="psim:KR76_04000"/>
<dbReference type="EMBL" id="CP009896">
    <property type="protein sequence ID" value="AIY16129.1"/>
    <property type="molecule type" value="Genomic_DNA"/>
</dbReference>
<sequence length="217" mass="24189">MTEPQARVYSPNLAFTTGWFKDRKHVRHLLATVDYPVVLGVQEAKNVWLARLVGAGARAMQRTSTPAVRGSGIIVRGLRARNFRIFLGGRSAATLPRWIARCAVEIDGQWVRVFSAHPPPKRAGKAAQDRHLAQLKKRTDRAERRGKAWIVCIDANRNLHEVARHLGGRGYGDDRDRIVGVIVSHRIVVGAHGVDRYGIKNGLTDHPAPWIDILGIR</sequence>
<dbReference type="GeneID" id="96608131"/>
<dbReference type="AlphaFoldDB" id="A0A0A1DFT7"/>
<gene>
    <name evidence="1" type="ORF">KR76_04000</name>
</gene>